<evidence type="ECO:0000256" key="3">
    <source>
        <dbReference type="ARBA" id="ARBA00023163"/>
    </source>
</evidence>
<evidence type="ECO:0000259" key="5">
    <source>
        <dbReference type="PROSITE" id="PS01124"/>
    </source>
</evidence>
<dbReference type="EMBL" id="MDEO01000036">
    <property type="protein sequence ID" value="OCX13715.1"/>
    <property type="molecule type" value="Genomic_DNA"/>
</dbReference>
<organism evidence="6 7">
    <name type="scientific">Mesorhizobium hungaricum</name>
    <dbReference type="NCBI Taxonomy" id="1566387"/>
    <lineage>
        <taxon>Bacteria</taxon>
        <taxon>Pseudomonadati</taxon>
        <taxon>Pseudomonadota</taxon>
        <taxon>Alphaproteobacteria</taxon>
        <taxon>Hyphomicrobiales</taxon>
        <taxon>Phyllobacteriaceae</taxon>
        <taxon>Mesorhizobium</taxon>
    </lineage>
</organism>
<dbReference type="RefSeq" id="WP_065998151.1">
    <property type="nucleotide sequence ID" value="NZ_MDEO01000036.1"/>
</dbReference>
<keyword evidence="1" id="KW-0805">Transcription regulation</keyword>
<evidence type="ECO:0000256" key="4">
    <source>
        <dbReference type="SAM" id="Phobius"/>
    </source>
</evidence>
<keyword evidence="2" id="KW-0238">DNA-binding</keyword>
<evidence type="ECO:0000313" key="7">
    <source>
        <dbReference type="Proteomes" id="UP000094412"/>
    </source>
</evidence>
<dbReference type="Pfam" id="PF12833">
    <property type="entry name" value="HTH_18"/>
    <property type="match status" value="1"/>
</dbReference>
<feature type="transmembrane region" description="Helical" evidence="4">
    <location>
        <begin position="150"/>
        <end position="171"/>
    </location>
</feature>
<keyword evidence="4" id="KW-0812">Transmembrane</keyword>
<dbReference type="SMART" id="SM00342">
    <property type="entry name" value="HTH_ARAC"/>
    <property type="match status" value="1"/>
</dbReference>
<dbReference type="STRING" id="1566387.QV13_24440"/>
<dbReference type="OrthoDB" id="345413at2"/>
<dbReference type="Proteomes" id="UP000094412">
    <property type="component" value="Unassembled WGS sequence"/>
</dbReference>
<dbReference type="GO" id="GO:0003700">
    <property type="term" value="F:DNA-binding transcription factor activity"/>
    <property type="evidence" value="ECO:0007669"/>
    <property type="project" value="InterPro"/>
</dbReference>
<feature type="domain" description="HTH araC/xylS-type" evidence="5">
    <location>
        <begin position="236"/>
        <end position="334"/>
    </location>
</feature>
<name>A0A1C2DGC3_9HYPH</name>
<evidence type="ECO:0000256" key="2">
    <source>
        <dbReference type="ARBA" id="ARBA00023125"/>
    </source>
</evidence>
<dbReference type="PROSITE" id="PS01124">
    <property type="entry name" value="HTH_ARAC_FAMILY_2"/>
    <property type="match status" value="1"/>
</dbReference>
<accession>A0A1C2DGC3</accession>
<dbReference type="AlphaFoldDB" id="A0A1C2DGC3"/>
<evidence type="ECO:0000256" key="1">
    <source>
        <dbReference type="ARBA" id="ARBA00023015"/>
    </source>
</evidence>
<comment type="caution">
    <text evidence="6">The sequence shown here is derived from an EMBL/GenBank/DDBJ whole genome shotgun (WGS) entry which is preliminary data.</text>
</comment>
<feature type="transmembrane region" description="Helical" evidence="4">
    <location>
        <begin position="35"/>
        <end position="54"/>
    </location>
</feature>
<sequence>MIFVPLPFVVALLLLILLVVLLRNAEQTKGNRPFLALIALCVLQSIILGLRWGYGMAELRFVLPIIAACVPPLVLASFRSLIDRDEARDDAVWLQALPPVIMTVLLFVAPALIDVALMSLFVGYAVALLRLGRTGPDALDGARFDGAVAAHRAMIIAAFSLCLSASFDLLVVLDVEWRNGAGIAFLVGNANLLGLLLIGLTALVAARARALPEPLAQAEEAASTAAQDRDVIDRVDRLLKEQRLFLDENLTLSRLARRAGVPARQISGAINRLAGKNVSQYINEYRIAEACRLLRQTDGSVTAAMLESGFQTKSNFNREFRRVTTLSPATWRDQNRAT</sequence>
<dbReference type="InterPro" id="IPR018060">
    <property type="entry name" value="HTH_AraC"/>
</dbReference>
<feature type="transmembrane region" description="Helical" evidence="4">
    <location>
        <begin position="102"/>
        <end position="129"/>
    </location>
</feature>
<dbReference type="PANTHER" id="PTHR43280:SF29">
    <property type="entry name" value="ARAC-FAMILY TRANSCRIPTIONAL REGULATOR"/>
    <property type="match status" value="1"/>
</dbReference>
<proteinExistence type="predicted"/>
<dbReference type="InterPro" id="IPR009057">
    <property type="entry name" value="Homeodomain-like_sf"/>
</dbReference>
<keyword evidence="3" id="KW-0804">Transcription</keyword>
<dbReference type="SUPFAM" id="SSF46689">
    <property type="entry name" value="Homeodomain-like"/>
    <property type="match status" value="1"/>
</dbReference>
<feature type="transmembrane region" description="Helical" evidence="4">
    <location>
        <begin position="183"/>
        <end position="206"/>
    </location>
</feature>
<dbReference type="PANTHER" id="PTHR43280">
    <property type="entry name" value="ARAC-FAMILY TRANSCRIPTIONAL REGULATOR"/>
    <property type="match status" value="1"/>
</dbReference>
<protein>
    <submittedName>
        <fullName evidence="6">AraC family transcriptional regulator</fullName>
    </submittedName>
</protein>
<keyword evidence="7" id="KW-1185">Reference proteome</keyword>
<evidence type="ECO:0000313" key="6">
    <source>
        <dbReference type="EMBL" id="OCX13715.1"/>
    </source>
</evidence>
<reference evidence="6 7" key="1">
    <citation type="submission" date="2016-08" db="EMBL/GenBank/DDBJ databases">
        <title>Whole genome sequence of Mesorhizobium sp. strain UASWS1009 isolated from industrial sewage.</title>
        <authorList>
            <person name="Crovadore J."/>
            <person name="Calmin G."/>
            <person name="Chablais R."/>
            <person name="Cochard B."/>
            <person name="Lefort F."/>
        </authorList>
    </citation>
    <scope>NUCLEOTIDE SEQUENCE [LARGE SCALE GENOMIC DNA]</scope>
    <source>
        <strain evidence="6 7">UASWS1009</strain>
    </source>
</reference>
<keyword evidence="4" id="KW-0472">Membrane</keyword>
<gene>
    <name evidence="6" type="ORF">QV13_24440</name>
</gene>
<dbReference type="GO" id="GO:0043565">
    <property type="term" value="F:sequence-specific DNA binding"/>
    <property type="evidence" value="ECO:0007669"/>
    <property type="project" value="InterPro"/>
</dbReference>
<keyword evidence="4" id="KW-1133">Transmembrane helix</keyword>
<feature type="transmembrane region" description="Helical" evidence="4">
    <location>
        <begin position="61"/>
        <end position="82"/>
    </location>
</feature>
<dbReference type="Gene3D" id="1.10.10.60">
    <property type="entry name" value="Homeodomain-like"/>
    <property type="match status" value="1"/>
</dbReference>